<comment type="caution">
    <text evidence="2">The sequence shown here is derived from an EMBL/GenBank/DDBJ whole genome shotgun (WGS) entry which is preliminary data.</text>
</comment>
<feature type="domain" description="NADP-dependent oxidoreductase" evidence="1">
    <location>
        <begin position="7"/>
        <end position="314"/>
    </location>
</feature>
<dbReference type="InterPro" id="IPR036812">
    <property type="entry name" value="NAD(P)_OxRdtase_dom_sf"/>
</dbReference>
<evidence type="ECO:0000313" key="2">
    <source>
        <dbReference type="EMBL" id="KUF10836.1"/>
    </source>
</evidence>
<dbReference type="OrthoDB" id="9768851at2"/>
<evidence type="ECO:0000313" key="3">
    <source>
        <dbReference type="Proteomes" id="UP000054396"/>
    </source>
</evidence>
<dbReference type="STRING" id="1685382.AVJ23_10385"/>
<dbReference type="PANTHER" id="PTHR42686:SF1">
    <property type="entry name" value="GH17980P-RELATED"/>
    <property type="match status" value="1"/>
</dbReference>
<organism evidence="2 3">
    <name type="scientific">Pseudoponticoccus marisrubri</name>
    <dbReference type="NCBI Taxonomy" id="1685382"/>
    <lineage>
        <taxon>Bacteria</taxon>
        <taxon>Pseudomonadati</taxon>
        <taxon>Pseudomonadota</taxon>
        <taxon>Alphaproteobacteria</taxon>
        <taxon>Rhodobacterales</taxon>
        <taxon>Roseobacteraceae</taxon>
        <taxon>Pseudoponticoccus</taxon>
    </lineage>
</organism>
<dbReference type="PANTHER" id="PTHR42686">
    <property type="entry name" value="GH17980P-RELATED"/>
    <property type="match status" value="1"/>
</dbReference>
<keyword evidence="3" id="KW-1185">Reference proteome</keyword>
<dbReference type="AlphaFoldDB" id="A0A0W7WJY3"/>
<name>A0A0W7WJY3_9RHOB</name>
<gene>
    <name evidence="2" type="ORF">AVJ23_10385</name>
</gene>
<dbReference type="RefSeq" id="WP_058862121.1">
    <property type="nucleotide sequence ID" value="NZ_LPXO01000005.1"/>
</dbReference>
<dbReference type="GO" id="GO:0016491">
    <property type="term" value="F:oxidoreductase activity"/>
    <property type="evidence" value="ECO:0007669"/>
    <property type="project" value="InterPro"/>
</dbReference>
<protein>
    <recommendedName>
        <fullName evidence="1">NADP-dependent oxidoreductase domain-containing protein</fullName>
    </recommendedName>
</protein>
<evidence type="ECO:0000259" key="1">
    <source>
        <dbReference type="Pfam" id="PF00248"/>
    </source>
</evidence>
<dbReference type="InterPro" id="IPR023210">
    <property type="entry name" value="NADP_OxRdtase_dom"/>
</dbReference>
<dbReference type="SUPFAM" id="SSF51430">
    <property type="entry name" value="NAD(P)-linked oxidoreductase"/>
    <property type="match status" value="1"/>
</dbReference>
<sequence>MLTQEHRLAFGCGGLGGLYRPVGEAEAEAVLEAAWDAGIRYFDTAPHYGHGMSEHRLGRFLRDREGWRLSTKVGRLLTPEADPPKVVNGFHSALPFRQHFDFTYDGIMRSVEDSHQRLGLNRIDILYVHDIGDPGAGTDTAEHRAQLLDSGVRALEALKASGTIGAVGLGVNTVEICEELIGRMPMDLILLAGRYTLLDRSATARLFPLAEAHGVRFVIGGVFNSGILATGPVEGAHYNYAPAPPEVLARTARLEAICAAHGVPLASAALQYPDRHPLVVSTLIGTGKVSSLTRNVAQFSAELPDALWSELESAT</sequence>
<dbReference type="Pfam" id="PF00248">
    <property type="entry name" value="Aldo_ket_red"/>
    <property type="match status" value="1"/>
</dbReference>
<proteinExistence type="predicted"/>
<dbReference type="Proteomes" id="UP000054396">
    <property type="component" value="Unassembled WGS sequence"/>
</dbReference>
<accession>A0A0W7WJY3</accession>
<dbReference type="InterPro" id="IPR020471">
    <property type="entry name" value="AKR"/>
</dbReference>
<dbReference type="EMBL" id="LPXO01000005">
    <property type="protein sequence ID" value="KUF10836.1"/>
    <property type="molecule type" value="Genomic_DNA"/>
</dbReference>
<dbReference type="GO" id="GO:0005829">
    <property type="term" value="C:cytosol"/>
    <property type="evidence" value="ECO:0007669"/>
    <property type="project" value="TreeGrafter"/>
</dbReference>
<dbReference type="Gene3D" id="3.20.20.100">
    <property type="entry name" value="NADP-dependent oxidoreductase domain"/>
    <property type="match status" value="1"/>
</dbReference>
<reference evidence="2 3" key="1">
    <citation type="submission" date="2015-12" db="EMBL/GenBank/DDBJ databases">
        <authorList>
            <person name="Shamseldin A."/>
            <person name="Moawad H."/>
            <person name="Abd El-Rahim W.M."/>
            <person name="Sadowsky M.J."/>
        </authorList>
    </citation>
    <scope>NUCLEOTIDE SEQUENCE [LARGE SCALE GENOMIC DNA]</scope>
    <source>
        <strain evidence="2 3">SJ5A-1</strain>
    </source>
</reference>